<comment type="caution">
    <text evidence="2">The sequence shown here is derived from an EMBL/GenBank/DDBJ whole genome shotgun (WGS) entry which is preliminary data.</text>
</comment>
<dbReference type="PANTHER" id="PTHR36836:SF1">
    <property type="entry name" value="COLANIC ACID BIOSYNTHESIS PROTEIN WCAK"/>
    <property type="match status" value="1"/>
</dbReference>
<reference evidence="2 3" key="1">
    <citation type="submission" date="2016-10" db="EMBL/GenBank/DDBJ databases">
        <authorList>
            <person name="Varghese N."/>
            <person name="Submissions S."/>
        </authorList>
    </citation>
    <scope>NUCLEOTIDE SEQUENCE [LARGE SCALE GENOMIC DNA]</scope>
    <source>
        <strain evidence="2 3">LMG 22274</strain>
    </source>
</reference>
<keyword evidence="2" id="KW-0808">Transferase</keyword>
<dbReference type="SUPFAM" id="SSF53756">
    <property type="entry name" value="UDP-Glycosyltransferase/glycogen phosphorylase"/>
    <property type="match status" value="1"/>
</dbReference>
<accession>A0AAQ1JSX1</accession>
<sequence length="462" mass="50176">MDWPQFDDPVRNSYRALHRYASAAAPDTVFLDDMQARIDAARYLGSDRACAAANAARPRVLLLGYHGAGNTGADLRTIETIAQLRRIFAPREPVLTLFALGDVFDHAVLAQTPRLAPTLPYVPDALDAAIREADLVVNVEGSTYTSKFSDSLSGILIGGIALAHAYGLPAVSYGVDSGAMSEPLTRFVAHHAARAGHVICRNAQARVQLRELGVETIAGADTAWTWRAPAASPGPHASPSARVAALCPTNPFWWPVRADAERARALDARGETSPHRYGLLHFHTWDGERERAYEAYLARFAAVATALRARGYTPVIVGMEQVDRAACLDLAARLPFDAACVVRGERVLDEVASAVAHAQCVVTTRYHASVLALSHGVPVFGLSMDTRIDRLLAEADCESWLAHCDADDALQRCIDAIDSLEHAGVRERLRAKQRHYAQQQRAKLDAMGRRLMAIVEAAGQRV</sequence>
<evidence type="ECO:0000259" key="1">
    <source>
        <dbReference type="Pfam" id="PF04230"/>
    </source>
</evidence>
<dbReference type="AlphaFoldDB" id="A0AAQ1JSX1"/>
<proteinExistence type="predicted"/>
<dbReference type="Pfam" id="PF04230">
    <property type="entry name" value="PS_pyruv_trans"/>
    <property type="match status" value="1"/>
</dbReference>
<dbReference type="EMBL" id="FNZM01000003">
    <property type="protein sequence ID" value="SEJ26256.1"/>
    <property type="molecule type" value="Genomic_DNA"/>
</dbReference>
<dbReference type="Proteomes" id="UP000183529">
    <property type="component" value="Unassembled WGS sequence"/>
</dbReference>
<gene>
    <name evidence="2" type="ORF">SAMN05216550_103372</name>
</gene>
<protein>
    <submittedName>
        <fullName evidence="2">Polysaccharide pyruvyl transferase family protein WcaK</fullName>
    </submittedName>
</protein>
<evidence type="ECO:0000313" key="3">
    <source>
        <dbReference type="Proteomes" id="UP000183529"/>
    </source>
</evidence>
<dbReference type="InterPro" id="IPR007345">
    <property type="entry name" value="Polysacch_pyruvyl_Trfase"/>
</dbReference>
<dbReference type="Gene3D" id="3.40.50.2000">
    <property type="entry name" value="Glycogen Phosphorylase B"/>
    <property type="match status" value="1"/>
</dbReference>
<dbReference type="PANTHER" id="PTHR36836">
    <property type="entry name" value="COLANIC ACID BIOSYNTHESIS PROTEIN WCAK"/>
    <property type="match status" value="1"/>
</dbReference>
<organism evidence="2 3">
    <name type="scientific">Paraburkholderia tropica</name>
    <dbReference type="NCBI Taxonomy" id="92647"/>
    <lineage>
        <taxon>Bacteria</taxon>
        <taxon>Pseudomonadati</taxon>
        <taxon>Pseudomonadota</taxon>
        <taxon>Betaproteobacteria</taxon>
        <taxon>Burkholderiales</taxon>
        <taxon>Burkholderiaceae</taxon>
        <taxon>Paraburkholderia</taxon>
    </lineage>
</organism>
<feature type="domain" description="Polysaccharide pyruvyl transferase" evidence="1">
    <location>
        <begin position="128"/>
        <end position="385"/>
    </location>
</feature>
<dbReference type="GO" id="GO:0016740">
    <property type="term" value="F:transferase activity"/>
    <property type="evidence" value="ECO:0007669"/>
    <property type="project" value="UniProtKB-KW"/>
</dbReference>
<name>A0AAQ1JSX1_9BURK</name>
<evidence type="ECO:0000313" key="2">
    <source>
        <dbReference type="EMBL" id="SEJ26256.1"/>
    </source>
</evidence>